<geneLocation type="plasmid" evidence="1">
    <name>CBM2613_p</name>
</geneLocation>
<dbReference type="InterPro" id="IPR012337">
    <property type="entry name" value="RNaseH-like_sf"/>
</dbReference>
<reference evidence="2 3" key="2">
    <citation type="submission" date="2018-01" db="EMBL/GenBank/DDBJ databases">
        <authorList>
            <person name="Gaut B.S."/>
            <person name="Morton B.R."/>
            <person name="Clegg M.T."/>
            <person name="Duvall M.R."/>
        </authorList>
    </citation>
    <scope>NUCLEOTIDE SEQUENCE [LARGE SCALE GENOMIC DNA]</scope>
    <source>
        <strain evidence="2">Cupriavidus taiwanensis STM 8555</strain>
        <plasmid evidence="2">I</plasmid>
        <plasmid evidence="3">Plasmid cbm2613_p</plasmid>
    </source>
</reference>
<keyword evidence="1" id="KW-0614">Plasmid</keyword>
<evidence type="ECO:0000313" key="3">
    <source>
        <dbReference type="Proteomes" id="UP000256952"/>
    </source>
</evidence>
<dbReference type="GO" id="GO:0003676">
    <property type="term" value="F:nucleic acid binding"/>
    <property type="evidence" value="ECO:0007669"/>
    <property type="project" value="InterPro"/>
</dbReference>
<dbReference type="SUPFAM" id="SSF53098">
    <property type="entry name" value="Ribonuclease H-like"/>
    <property type="match status" value="1"/>
</dbReference>
<dbReference type="RefSeq" id="WP_115683832.1">
    <property type="nucleotide sequence ID" value="NZ_LT976979.1"/>
</dbReference>
<evidence type="ECO:0008006" key="4">
    <source>
        <dbReference type="Google" id="ProtNLM"/>
    </source>
</evidence>
<dbReference type="AlphaFoldDB" id="A0A375FE70"/>
<dbReference type="Gene3D" id="3.30.420.10">
    <property type="entry name" value="Ribonuclease H-like superfamily/Ribonuclease H"/>
    <property type="match status" value="1"/>
</dbReference>
<evidence type="ECO:0000313" key="1">
    <source>
        <dbReference type="EMBL" id="SOZ74378.1"/>
    </source>
</evidence>
<proteinExistence type="predicted"/>
<geneLocation type="plasmid" evidence="3">
    <name>cbm2613_p</name>
</geneLocation>
<reference evidence="1" key="1">
    <citation type="submission" date="2018-01" db="EMBL/GenBank/DDBJ databases">
        <authorList>
            <person name="Clerissi C."/>
        </authorList>
    </citation>
    <scope>NUCLEOTIDE SEQUENCE</scope>
    <source>
        <strain evidence="1">Cupriavidus taiwanensis STM 8556</strain>
        <plasmid evidence="1">CBM2613_p</plasmid>
    </source>
</reference>
<dbReference type="Proteomes" id="UP000256952">
    <property type="component" value="Plasmid CBM2613_p"/>
</dbReference>
<dbReference type="EMBL" id="LT984809">
    <property type="protein sequence ID" value="SPD48842.1"/>
    <property type="molecule type" value="Genomic_DNA"/>
</dbReference>
<geneLocation type="plasmid" evidence="2">
    <name>I</name>
</geneLocation>
<accession>A0A375FE70</accession>
<dbReference type="InterPro" id="IPR036397">
    <property type="entry name" value="RNaseH_sf"/>
</dbReference>
<gene>
    <name evidence="2" type="ORF">CBM2612_P0187</name>
    <name evidence="1" type="ORF">CBM2613_P10025</name>
</gene>
<dbReference type="EMBL" id="LT976981">
    <property type="protein sequence ID" value="SOZ74378.1"/>
    <property type="molecule type" value="Genomic_DNA"/>
</dbReference>
<sequence>MLLGDMICPKHKISDRLLLSRRWRRAFAKYGTPEIDNTDQGSKFTATEFTDALNLGIMLSMDSKGSWRVNVLVEATEL</sequence>
<name>A0A375FE70_9BURK</name>
<evidence type="ECO:0000313" key="2">
    <source>
        <dbReference type="EMBL" id="SPD48842.1"/>
    </source>
</evidence>
<organism evidence="1 3">
    <name type="scientific">Cupriavidus taiwanensis</name>
    <dbReference type="NCBI Taxonomy" id="164546"/>
    <lineage>
        <taxon>Bacteria</taxon>
        <taxon>Pseudomonadati</taxon>
        <taxon>Pseudomonadota</taxon>
        <taxon>Betaproteobacteria</taxon>
        <taxon>Burkholderiales</taxon>
        <taxon>Burkholderiaceae</taxon>
        <taxon>Cupriavidus</taxon>
    </lineage>
</organism>
<protein>
    <recommendedName>
        <fullName evidence="4">Integrase catalytic domain-containing protein</fullName>
    </recommendedName>
</protein>